<keyword evidence="2 3" id="KW-0472">Membrane</keyword>
<dbReference type="PANTHER" id="PTHR37042:SF4">
    <property type="entry name" value="OUTER MEMBRANE PROTEIN RV1973"/>
    <property type="match status" value="1"/>
</dbReference>
<accession>A0ABQ5T0C6</accession>
<dbReference type="PANTHER" id="PTHR37042">
    <property type="entry name" value="OUTER MEMBRANE PROTEIN RV1973"/>
    <property type="match status" value="1"/>
</dbReference>
<reference evidence="4" key="2">
    <citation type="submission" date="2023-01" db="EMBL/GenBank/DDBJ databases">
        <authorList>
            <person name="Sun Q."/>
            <person name="Evtushenko L."/>
        </authorList>
    </citation>
    <scope>NUCLEOTIDE SEQUENCE</scope>
    <source>
        <strain evidence="4">VKM Ac-1246</strain>
    </source>
</reference>
<evidence type="ECO:0000256" key="1">
    <source>
        <dbReference type="ARBA" id="ARBA00004370"/>
    </source>
</evidence>
<feature type="transmembrane region" description="Helical" evidence="3">
    <location>
        <begin position="21"/>
        <end position="40"/>
    </location>
</feature>
<organism evidence="4 5">
    <name type="scientific">Nocardioides luteus</name>
    <dbReference type="NCBI Taxonomy" id="1844"/>
    <lineage>
        <taxon>Bacteria</taxon>
        <taxon>Bacillati</taxon>
        <taxon>Actinomycetota</taxon>
        <taxon>Actinomycetes</taxon>
        <taxon>Propionibacteriales</taxon>
        <taxon>Nocardioidaceae</taxon>
        <taxon>Nocardioides</taxon>
    </lineage>
</organism>
<sequence>MIRLSTTTDQPIPRRGALLRWGVLALLIAVVLAAAGYVGWQLTRGAEDSVVTQREQAKAAADKFVGRVNTYGPDDVGDDKKTMPKYRERVGELLTPKFEKDFLSNVAFAEATVAQQGVGRTTDVHSTAVAGLDEDSATVLVVAELAISYPKEKDSEERVEAARQLARTEVELVKQNGKWLVDDWYPAEEAPTSEESEGVTP</sequence>
<evidence type="ECO:0000256" key="2">
    <source>
        <dbReference type="ARBA" id="ARBA00023136"/>
    </source>
</evidence>
<comment type="subcellular location">
    <subcellularLocation>
        <location evidence="1">Membrane</location>
    </subcellularLocation>
</comment>
<comment type="caution">
    <text evidence="4">The sequence shown here is derived from an EMBL/GenBank/DDBJ whole genome shotgun (WGS) entry which is preliminary data.</text>
</comment>
<evidence type="ECO:0000313" key="5">
    <source>
        <dbReference type="Proteomes" id="UP001142292"/>
    </source>
</evidence>
<dbReference type="EMBL" id="BSEL01000006">
    <property type="protein sequence ID" value="GLJ69167.1"/>
    <property type="molecule type" value="Genomic_DNA"/>
</dbReference>
<keyword evidence="3" id="KW-1133">Transmembrane helix</keyword>
<dbReference type="Proteomes" id="UP001142292">
    <property type="component" value="Unassembled WGS sequence"/>
</dbReference>
<evidence type="ECO:0008006" key="6">
    <source>
        <dbReference type="Google" id="ProtNLM"/>
    </source>
</evidence>
<evidence type="ECO:0000313" key="4">
    <source>
        <dbReference type="EMBL" id="GLJ69167.1"/>
    </source>
</evidence>
<keyword evidence="5" id="KW-1185">Reference proteome</keyword>
<evidence type="ECO:0000256" key="3">
    <source>
        <dbReference type="SAM" id="Phobius"/>
    </source>
</evidence>
<reference evidence="4" key="1">
    <citation type="journal article" date="2014" name="Int. J. Syst. Evol. Microbiol.">
        <title>Complete genome of a new Firmicutes species belonging to the dominant human colonic microbiota ('Ruminococcus bicirculans') reveals two chromosomes and a selective capacity to utilize plant glucans.</title>
        <authorList>
            <consortium name="NISC Comparative Sequencing Program"/>
            <person name="Wegmann U."/>
            <person name="Louis P."/>
            <person name="Goesmann A."/>
            <person name="Henrissat B."/>
            <person name="Duncan S.H."/>
            <person name="Flint H.J."/>
        </authorList>
    </citation>
    <scope>NUCLEOTIDE SEQUENCE</scope>
    <source>
        <strain evidence="4">VKM Ac-1246</strain>
    </source>
</reference>
<name>A0ABQ5T0C6_9ACTN</name>
<gene>
    <name evidence="4" type="ORF">GCM10017579_32030</name>
</gene>
<keyword evidence="3" id="KW-0812">Transmembrane</keyword>
<proteinExistence type="predicted"/>
<protein>
    <recommendedName>
        <fullName evidence="6">Mce-associated membrane protein</fullName>
    </recommendedName>
</protein>